<proteinExistence type="predicted"/>
<dbReference type="Gene3D" id="3.40.30.10">
    <property type="entry name" value="Glutaredoxin"/>
    <property type="match status" value="1"/>
</dbReference>
<dbReference type="CDD" id="cd02961">
    <property type="entry name" value="PDI_a_family"/>
    <property type="match status" value="1"/>
</dbReference>
<dbReference type="GO" id="GO:0015035">
    <property type="term" value="F:protein-disulfide reductase activity"/>
    <property type="evidence" value="ECO:0007669"/>
    <property type="project" value="TreeGrafter"/>
</dbReference>
<evidence type="ECO:0000259" key="1">
    <source>
        <dbReference type="Pfam" id="PF00085"/>
    </source>
</evidence>
<feature type="domain" description="Thioredoxin" evidence="1">
    <location>
        <begin position="14"/>
        <end position="109"/>
    </location>
</feature>
<dbReference type="InterPro" id="IPR013766">
    <property type="entry name" value="Thioredoxin_domain"/>
</dbReference>
<dbReference type="Pfam" id="PF00085">
    <property type="entry name" value="Thioredoxin"/>
    <property type="match status" value="1"/>
</dbReference>
<dbReference type="AlphaFoldDB" id="A0A5N6IQY0"/>
<name>A0A5N6IQY0_9EURO</name>
<dbReference type="PANTHER" id="PTHR45663">
    <property type="entry name" value="GEO12009P1"/>
    <property type="match status" value="1"/>
</dbReference>
<dbReference type="Proteomes" id="UP000326289">
    <property type="component" value="Unassembled WGS sequence"/>
</dbReference>
<protein>
    <recommendedName>
        <fullName evidence="1">Thioredoxin domain-containing protein</fullName>
    </recommendedName>
</protein>
<dbReference type="InterPro" id="IPR036249">
    <property type="entry name" value="Thioredoxin-like_sf"/>
</dbReference>
<reference evidence="2 3" key="1">
    <citation type="submission" date="2019-04" db="EMBL/GenBank/DDBJ databases">
        <title>Fungal friends and foes A comparative genomics study of 23 Aspergillus species from section Flavi.</title>
        <authorList>
            <consortium name="DOE Joint Genome Institute"/>
            <person name="Kjaerbolling I."/>
            <person name="Vesth T.C."/>
            <person name="Frisvad J.C."/>
            <person name="Nybo J.L."/>
            <person name="Theobald S."/>
            <person name="Kildgaard S."/>
            <person name="Petersen T.I."/>
            <person name="Kuo A."/>
            <person name="Sato A."/>
            <person name="Lyhne E.K."/>
            <person name="Kogle M.E."/>
            <person name="Wiebenga A."/>
            <person name="Kun R.S."/>
            <person name="Lubbers R.J."/>
            <person name="Makela M.R."/>
            <person name="Barry K."/>
            <person name="Chovatia M."/>
            <person name="Clum A."/>
            <person name="Daum C."/>
            <person name="Haridas S."/>
            <person name="He G."/>
            <person name="LaButti K."/>
            <person name="Lipzen A."/>
            <person name="Mondo S."/>
            <person name="Pangilinan J."/>
            <person name="Riley R."/>
            <person name="Salamov A."/>
            <person name="Simmons B.A."/>
            <person name="Magnuson J.K."/>
            <person name="Henrissat B."/>
            <person name="Mortensen U.H."/>
            <person name="Larsen T.O."/>
            <person name="De vries R.P."/>
            <person name="Grigoriev I.V."/>
            <person name="Machida M."/>
            <person name="Baker S.E."/>
            <person name="Andersen M.R."/>
        </authorList>
    </citation>
    <scope>NUCLEOTIDE SEQUENCE [LARGE SCALE GENOMIC DNA]</scope>
    <source>
        <strain evidence="2 3">CBS 117635</strain>
    </source>
</reference>
<organism evidence="2 3">
    <name type="scientific">Aspergillus minisclerotigenes</name>
    <dbReference type="NCBI Taxonomy" id="656917"/>
    <lineage>
        <taxon>Eukaryota</taxon>
        <taxon>Fungi</taxon>
        <taxon>Dikarya</taxon>
        <taxon>Ascomycota</taxon>
        <taxon>Pezizomycotina</taxon>
        <taxon>Eurotiomycetes</taxon>
        <taxon>Eurotiomycetidae</taxon>
        <taxon>Eurotiales</taxon>
        <taxon>Aspergillaceae</taxon>
        <taxon>Aspergillus</taxon>
        <taxon>Aspergillus subgen. Circumdati</taxon>
    </lineage>
</organism>
<dbReference type="EMBL" id="ML732872">
    <property type="protein sequence ID" value="KAB8268319.1"/>
    <property type="molecule type" value="Genomic_DNA"/>
</dbReference>
<dbReference type="SUPFAM" id="SSF52833">
    <property type="entry name" value="Thioredoxin-like"/>
    <property type="match status" value="1"/>
</dbReference>
<keyword evidence="3" id="KW-1185">Reference proteome</keyword>
<accession>A0A5N6IQY0</accession>
<dbReference type="GO" id="GO:0005737">
    <property type="term" value="C:cytoplasm"/>
    <property type="evidence" value="ECO:0007669"/>
    <property type="project" value="TreeGrafter"/>
</dbReference>
<gene>
    <name evidence="2" type="ORF">BDV30DRAFT_243443</name>
</gene>
<sequence>MHTDLASGSLAELITDEEYERKVRHSNDPFMVTFLSSWDNECKIIKSEILELSRSFATIKFYQVDITKHATLRSVFLNKELPTILFIHNGEDFLTIDEASSLRSIREGLEALQTASKWNSRN</sequence>
<evidence type="ECO:0000313" key="2">
    <source>
        <dbReference type="EMBL" id="KAB8268319.1"/>
    </source>
</evidence>
<evidence type="ECO:0000313" key="3">
    <source>
        <dbReference type="Proteomes" id="UP000326289"/>
    </source>
</evidence>
<dbReference type="PANTHER" id="PTHR45663:SF11">
    <property type="entry name" value="GEO12009P1"/>
    <property type="match status" value="1"/>
</dbReference>